<organism evidence="1 2">
    <name type="scientific">Caerostris darwini</name>
    <dbReference type="NCBI Taxonomy" id="1538125"/>
    <lineage>
        <taxon>Eukaryota</taxon>
        <taxon>Metazoa</taxon>
        <taxon>Ecdysozoa</taxon>
        <taxon>Arthropoda</taxon>
        <taxon>Chelicerata</taxon>
        <taxon>Arachnida</taxon>
        <taxon>Araneae</taxon>
        <taxon>Araneomorphae</taxon>
        <taxon>Entelegynae</taxon>
        <taxon>Araneoidea</taxon>
        <taxon>Araneidae</taxon>
        <taxon>Caerostris</taxon>
    </lineage>
</organism>
<protein>
    <submittedName>
        <fullName evidence="1">Uncharacterized protein</fullName>
    </submittedName>
</protein>
<name>A0AAV4PWX5_9ARAC</name>
<sequence length="104" mass="12159">MIGLQLAYVIGRIDDFNLNYTINRQSIGDKGKTSTSWRTFMDNSLHLSTLSEKPSEIYQTIRRSMRNALNKSPYFPPDFLKGCNVYHHWIRTAVLLHIICAYYQ</sequence>
<dbReference type="Proteomes" id="UP001054837">
    <property type="component" value="Unassembled WGS sequence"/>
</dbReference>
<accession>A0AAV4PWX5</accession>
<keyword evidence="2" id="KW-1185">Reference proteome</keyword>
<reference evidence="1 2" key="1">
    <citation type="submission" date="2021-06" db="EMBL/GenBank/DDBJ databases">
        <title>Caerostris darwini draft genome.</title>
        <authorList>
            <person name="Kono N."/>
            <person name="Arakawa K."/>
        </authorList>
    </citation>
    <scope>NUCLEOTIDE SEQUENCE [LARGE SCALE GENOMIC DNA]</scope>
</reference>
<dbReference type="EMBL" id="BPLQ01003582">
    <property type="protein sequence ID" value="GIY01411.1"/>
    <property type="molecule type" value="Genomic_DNA"/>
</dbReference>
<dbReference type="AlphaFoldDB" id="A0AAV4PWX5"/>
<evidence type="ECO:0000313" key="1">
    <source>
        <dbReference type="EMBL" id="GIY01411.1"/>
    </source>
</evidence>
<proteinExistence type="predicted"/>
<comment type="caution">
    <text evidence="1">The sequence shown here is derived from an EMBL/GenBank/DDBJ whole genome shotgun (WGS) entry which is preliminary data.</text>
</comment>
<evidence type="ECO:0000313" key="2">
    <source>
        <dbReference type="Proteomes" id="UP001054837"/>
    </source>
</evidence>
<gene>
    <name evidence="1" type="ORF">CDAR_196241</name>
</gene>